<dbReference type="InterPro" id="IPR037207">
    <property type="entry name" value="Nuop51_4Fe4S-bd_sf"/>
</dbReference>
<dbReference type="Proteomes" id="UP000317303">
    <property type="component" value="Unassembled WGS sequence"/>
</dbReference>
<keyword evidence="19" id="KW-1185">Reference proteome</keyword>
<comment type="catalytic activity">
    <reaction evidence="14 15">
        <text>a quinone + NADH + 5 H(+)(in) = a quinol + NAD(+) + 4 H(+)(out)</text>
        <dbReference type="Rhea" id="RHEA:57888"/>
        <dbReference type="ChEBI" id="CHEBI:15378"/>
        <dbReference type="ChEBI" id="CHEBI:24646"/>
        <dbReference type="ChEBI" id="CHEBI:57540"/>
        <dbReference type="ChEBI" id="CHEBI:57945"/>
        <dbReference type="ChEBI" id="CHEBI:132124"/>
    </reaction>
</comment>
<evidence type="ECO:0000256" key="11">
    <source>
        <dbReference type="ARBA" id="ARBA00023004"/>
    </source>
</evidence>
<keyword evidence="11 15" id="KW-0408">Iron</keyword>
<evidence type="ECO:0000313" key="18">
    <source>
        <dbReference type="EMBL" id="TWH22087.1"/>
    </source>
</evidence>
<keyword evidence="7 15" id="KW-0288">FMN</keyword>
<dbReference type="InterPro" id="IPR037225">
    <property type="entry name" value="Nuo51_FMN-bd_sf"/>
</dbReference>
<evidence type="ECO:0000256" key="6">
    <source>
        <dbReference type="ARBA" id="ARBA00022630"/>
    </source>
</evidence>
<dbReference type="SUPFAM" id="SSF142019">
    <property type="entry name" value="Nqo1 FMN-binding domain-like"/>
    <property type="match status" value="1"/>
</dbReference>
<dbReference type="InterPro" id="IPR050837">
    <property type="entry name" value="ComplexI_51kDa_subunit"/>
</dbReference>
<dbReference type="NCBIfam" id="NF010120">
    <property type="entry name" value="PRK13596.1"/>
    <property type="match status" value="1"/>
</dbReference>
<dbReference type="AlphaFoldDB" id="A0A660CJM3"/>
<keyword evidence="9 15" id="KW-0479">Metal-binding</keyword>
<dbReference type="EC" id="7.1.1.-" evidence="15"/>
<evidence type="ECO:0000256" key="15">
    <source>
        <dbReference type="RuleBase" id="RU364066"/>
    </source>
</evidence>
<proteinExistence type="inferred from homology"/>
<dbReference type="GO" id="GO:0003954">
    <property type="term" value="F:NADH dehydrogenase activity"/>
    <property type="evidence" value="ECO:0007669"/>
    <property type="project" value="TreeGrafter"/>
</dbReference>
<dbReference type="Gene3D" id="6.10.250.1450">
    <property type="match status" value="1"/>
</dbReference>
<organism evidence="18 19">
    <name type="scientific">Prauserella rugosa</name>
    <dbReference type="NCBI Taxonomy" id="43354"/>
    <lineage>
        <taxon>Bacteria</taxon>
        <taxon>Bacillati</taxon>
        <taxon>Actinomycetota</taxon>
        <taxon>Actinomycetes</taxon>
        <taxon>Pseudonocardiales</taxon>
        <taxon>Pseudonocardiaceae</taxon>
        <taxon>Prauserella</taxon>
    </lineage>
</organism>
<reference evidence="18 19" key="1">
    <citation type="submission" date="2019-07" db="EMBL/GenBank/DDBJ databases">
        <title>R&amp;d 2014.</title>
        <authorList>
            <person name="Klenk H.-P."/>
        </authorList>
    </citation>
    <scope>NUCLEOTIDE SEQUENCE [LARGE SCALE GENOMIC DNA]</scope>
    <source>
        <strain evidence="18 19">DSM 43194</strain>
    </source>
</reference>
<comment type="similarity">
    <text evidence="3 15">Belongs to the complex I 51 kDa subunit family.</text>
</comment>
<dbReference type="InterPro" id="IPR011537">
    <property type="entry name" value="NADH-UbQ_OxRdtase_suF"/>
</dbReference>
<dbReference type="Gene3D" id="1.20.1440.230">
    <property type="entry name" value="NADH-ubiquinone oxidoreductase 51kDa subunit, iron-sulphur binding domain"/>
    <property type="match status" value="1"/>
</dbReference>
<dbReference type="SUPFAM" id="SSF142984">
    <property type="entry name" value="Nqo1 middle domain-like"/>
    <property type="match status" value="1"/>
</dbReference>
<dbReference type="GO" id="GO:0045333">
    <property type="term" value="P:cellular respiration"/>
    <property type="evidence" value="ECO:0007669"/>
    <property type="project" value="TreeGrafter"/>
</dbReference>
<dbReference type="GO" id="GO:0048038">
    <property type="term" value="F:quinone binding"/>
    <property type="evidence" value="ECO:0007669"/>
    <property type="project" value="UniProtKB-KW"/>
</dbReference>
<evidence type="ECO:0000256" key="13">
    <source>
        <dbReference type="ARBA" id="ARBA00023027"/>
    </source>
</evidence>
<evidence type="ECO:0000256" key="7">
    <source>
        <dbReference type="ARBA" id="ARBA00022643"/>
    </source>
</evidence>
<evidence type="ECO:0000256" key="12">
    <source>
        <dbReference type="ARBA" id="ARBA00023014"/>
    </source>
</evidence>
<evidence type="ECO:0000256" key="8">
    <source>
        <dbReference type="ARBA" id="ARBA00022719"/>
    </source>
</evidence>
<sequence>MSDGTSEKAPLTPVLTKRWLSPQSWRLATYEKLEGYTAVRKALSGTPEQVVQMVKDAGLRGRGGAGFPSGVKWGFMPKDEEKPHYLVINADEGEPGTCKDIPLMMADPHALIEGCIIAAYAMRSHHCFIYIRGEALHPMRRLHAAVREAKHAGYLGRDILGSGFDLEITVHAGAGAYICGEETALLDSLEGRRGQPRLKPPFPAAAGLYAAPTTVNNVETIATVPSIINGGADWFRAMGTEKSPGPKIYSISGHVERPGQYEAPLGTTLRELLEMCGGMKNGIPLKFWTPGGSSTPLFTAEHLDVPLDFEGAAEAGSMLGTTAVQVFNETVSVPWAVMKWTQFYEHESCGKCTPCREGTFWLAQILERMVEGKGTEQDIDTLLDVCDNIGGRSFCALGDAAVSPIQSGIKYFRDEFLALCESNRPTATQQSQAEQASLGGAAADSQVAQPVGAQA</sequence>
<evidence type="ECO:0000259" key="17">
    <source>
        <dbReference type="SMART" id="SM00928"/>
    </source>
</evidence>
<dbReference type="FunFam" id="3.40.50.11540:FF:000001">
    <property type="entry name" value="NADH dehydrogenase [ubiquinone] flavoprotein 1, mitochondrial"/>
    <property type="match status" value="1"/>
</dbReference>
<keyword evidence="6 15" id="KW-0285">Flavoprotein</keyword>
<evidence type="ECO:0000256" key="2">
    <source>
        <dbReference type="ARBA" id="ARBA00001966"/>
    </source>
</evidence>
<name>A0A660CJM3_9PSEU</name>
<evidence type="ECO:0000256" key="14">
    <source>
        <dbReference type="ARBA" id="ARBA00047712"/>
    </source>
</evidence>
<keyword evidence="10" id="KW-1278">Translocase</keyword>
<comment type="cofactor">
    <cofactor evidence="2 15">
        <name>[4Fe-4S] cluster</name>
        <dbReference type="ChEBI" id="CHEBI:49883"/>
    </cofactor>
</comment>
<gene>
    <name evidence="18" type="ORF">JD82_03960</name>
</gene>
<comment type="cofactor">
    <cofactor evidence="1 15">
        <name>FMN</name>
        <dbReference type="ChEBI" id="CHEBI:58210"/>
    </cofactor>
</comment>
<dbReference type="Pfam" id="PF10531">
    <property type="entry name" value="SLBB"/>
    <property type="match status" value="1"/>
</dbReference>
<dbReference type="GO" id="GO:0010181">
    <property type="term" value="F:FMN binding"/>
    <property type="evidence" value="ECO:0007669"/>
    <property type="project" value="InterPro"/>
</dbReference>
<keyword evidence="8 15" id="KW-0874">Quinone</keyword>
<comment type="caution">
    <text evidence="18">The sequence shown here is derived from an EMBL/GenBank/DDBJ whole genome shotgun (WGS) entry which is preliminary data.</text>
</comment>
<dbReference type="PROSITE" id="PS00645">
    <property type="entry name" value="COMPLEX1_51K_2"/>
    <property type="match status" value="1"/>
</dbReference>
<dbReference type="InterPro" id="IPR019575">
    <property type="entry name" value="Nuop51_4Fe4S-bd"/>
</dbReference>
<dbReference type="Pfam" id="PF01512">
    <property type="entry name" value="Complex1_51K"/>
    <property type="match status" value="1"/>
</dbReference>
<dbReference type="FunFam" id="1.20.1440.230:FF:000001">
    <property type="entry name" value="Mitochondrial NADH dehydrogenase flavoprotein 1"/>
    <property type="match status" value="1"/>
</dbReference>
<dbReference type="PROSITE" id="PS00644">
    <property type="entry name" value="COMPLEX1_51K_1"/>
    <property type="match status" value="1"/>
</dbReference>
<dbReference type="GO" id="GO:0051539">
    <property type="term" value="F:4 iron, 4 sulfur cluster binding"/>
    <property type="evidence" value="ECO:0007669"/>
    <property type="project" value="UniProtKB-UniRule"/>
</dbReference>
<comment type="function">
    <text evidence="15">NDH-1 shuttles electrons from NADH, via FMN and iron-sulfur (Fe-S) centers, to quinones in the respiratory chain.</text>
</comment>
<dbReference type="PANTHER" id="PTHR11780">
    <property type="entry name" value="NADH-UBIQUINONE OXIDOREDUCTASE FLAVOPROTEIN 1 NDUFV1"/>
    <property type="match status" value="1"/>
</dbReference>
<dbReference type="GO" id="GO:0046872">
    <property type="term" value="F:metal ion binding"/>
    <property type="evidence" value="ECO:0007669"/>
    <property type="project" value="UniProtKB-KW"/>
</dbReference>
<dbReference type="NCBIfam" id="TIGR01959">
    <property type="entry name" value="nuoF_fam"/>
    <property type="match status" value="1"/>
</dbReference>
<evidence type="ECO:0000256" key="9">
    <source>
        <dbReference type="ARBA" id="ARBA00022723"/>
    </source>
</evidence>
<dbReference type="InterPro" id="IPR019554">
    <property type="entry name" value="Soluble_ligand-bd"/>
</dbReference>
<dbReference type="Gene3D" id="3.40.50.11540">
    <property type="entry name" value="NADH-ubiquinone oxidoreductase 51kDa subunit"/>
    <property type="match status" value="1"/>
</dbReference>
<dbReference type="FunFam" id="3.10.20.600:FF:000003">
    <property type="entry name" value="NADH-quinone oxidoreductase subunit F"/>
    <property type="match status" value="1"/>
</dbReference>
<dbReference type="InterPro" id="IPR011538">
    <property type="entry name" value="Nuo51_FMN-bd"/>
</dbReference>
<accession>A0A660CJM3</accession>
<evidence type="ECO:0000256" key="1">
    <source>
        <dbReference type="ARBA" id="ARBA00001917"/>
    </source>
</evidence>
<dbReference type="GO" id="GO:0008137">
    <property type="term" value="F:NADH dehydrogenase (ubiquinone) activity"/>
    <property type="evidence" value="ECO:0007669"/>
    <property type="project" value="InterPro"/>
</dbReference>
<evidence type="ECO:0000256" key="5">
    <source>
        <dbReference type="ARBA" id="ARBA00022485"/>
    </source>
</evidence>
<keyword evidence="5 15" id="KW-0004">4Fe-4S</keyword>
<dbReference type="SMART" id="SM00928">
    <property type="entry name" value="NADH_4Fe-4S"/>
    <property type="match status" value="1"/>
</dbReference>
<dbReference type="InterPro" id="IPR001949">
    <property type="entry name" value="NADH-UbQ_OxRdtase_51kDa_CS"/>
</dbReference>
<dbReference type="EMBL" id="VLJV01000001">
    <property type="protein sequence ID" value="TWH22087.1"/>
    <property type="molecule type" value="Genomic_DNA"/>
</dbReference>
<evidence type="ECO:0000256" key="4">
    <source>
        <dbReference type="ARBA" id="ARBA00019901"/>
    </source>
</evidence>
<dbReference type="SUPFAM" id="SSF140490">
    <property type="entry name" value="Nqo1C-terminal domain-like"/>
    <property type="match status" value="1"/>
</dbReference>
<evidence type="ECO:0000256" key="10">
    <source>
        <dbReference type="ARBA" id="ARBA00022967"/>
    </source>
</evidence>
<dbReference type="GO" id="GO:0051287">
    <property type="term" value="F:NAD binding"/>
    <property type="evidence" value="ECO:0007669"/>
    <property type="project" value="UniProtKB-UniRule"/>
</dbReference>
<feature type="region of interest" description="Disordered" evidence="16">
    <location>
        <begin position="429"/>
        <end position="455"/>
    </location>
</feature>
<evidence type="ECO:0000256" key="16">
    <source>
        <dbReference type="SAM" id="MobiDB-lite"/>
    </source>
</evidence>
<evidence type="ECO:0000313" key="19">
    <source>
        <dbReference type="Proteomes" id="UP000317303"/>
    </source>
</evidence>
<protein>
    <recommendedName>
        <fullName evidence="4 15">NADH-quinone oxidoreductase subunit F</fullName>
        <ecNumber evidence="15">7.1.1.-</ecNumber>
    </recommendedName>
</protein>
<keyword evidence="12 15" id="KW-0411">Iron-sulfur</keyword>
<evidence type="ECO:0000256" key="3">
    <source>
        <dbReference type="ARBA" id="ARBA00007523"/>
    </source>
</evidence>
<dbReference type="Gene3D" id="3.10.20.600">
    <property type="match status" value="1"/>
</dbReference>
<keyword evidence="13 15" id="KW-0520">NAD</keyword>
<dbReference type="Pfam" id="PF10589">
    <property type="entry name" value="NADH_4Fe-4S"/>
    <property type="match status" value="1"/>
</dbReference>
<dbReference type="PANTHER" id="PTHR11780:SF10">
    <property type="entry name" value="NADH DEHYDROGENASE [UBIQUINONE] FLAVOPROTEIN 1, MITOCHONDRIAL"/>
    <property type="match status" value="1"/>
</dbReference>
<feature type="domain" description="NADH-ubiquinone oxidoreductase 51kDa subunit iron-sulphur binding" evidence="17">
    <location>
        <begin position="334"/>
        <end position="379"/>
    </location>
</feature>